<dbReference type="HOGENOM" id="CLU_1644394_0_0_1"/>
<dbReference type="Proteomes" id="UP000054018">
    <property type="component" value="Unassembled WGS sequence"/>
</dbReference>
<sequence length="161" mass="17865">MTRVVLNVSKVRVSFSFTYTRFAALCSSGLDDSVSMQPKGQRHTILRSSESTMCRSWSSEALKPVNNPTGWTGGHSFENGPLLSIEDDQYLQTRDEMILDIPDPPEVHAGCPTLWDNPETMGNTLEDPSSSSRCRRGLTSYIAVVEATSDLIHLLIRSRAM</sequence>
<protein>
    <submittedName>
        <fullName evidence="1">Uncharacterized protein</fullName>
    </submittedName>
</protein>
<evidence type="ECO:0000313" key="1">
    <source>
        <dbReference type="EMBL" id="KIK21894.1"/>
    </source>
</evidence>
<dbReference type="EMBL" id="KN833745">
    <property type="protein sequence ID" value="KIK21894.1"/>
    <property type="molecule type" value="Genomic_DNA"/>
</dbReference>
<organism evidence="1 2">
    <name type="scientific">Pisolithus microcarpus 441</name>
    <dbReference type="NCBI Taxonomy" id="765257"/>
    <lineage>
        <taxon>Eukaryota</taxon>
        <taxon>Fungi</taxon>
        <taxon>Dikarya</taxon>
        <taxon>Basidiomycota</taxon>
        <taxon>Agaricomycotina</taxon>
        <taxon>Agaricomycetes</taxon>
        <taxon>Agaricomycetidae</taxon>
        <taxon>Boletales</taxon>
        <taxon>Sclerodermatineae</taxon>
        <taxon>Pisolithaceae</taxon>
        <taxon>Pisolithus</taxon>
    </lineage>
</organism>
<name>A0A0C9Z7A4_9AGAM</name>
<reference evidence="1 2" key="1">
    <citation type="submission" date="2014-04" db="EMBL/GenBank/DDBJ databases">
        <authorList>
            <consortium name="DOE Joint Genome Institute"/>
            <person name="Kuo A."/>
            <person name="Kohler A."/>
            <person name="Costa M.D."/>
            <person name="Nagy L.G."/>
            <person name="Floudas D."/>
            <person name="Copeland A."/>
            <person name="Barry K.W."/>
            <person name="Cichocki N."/>
            <person name="Veneault-Fourrey C."/>
            <person name="LaButti K."/>
            <person name="Lindquist E.A."/>
            <person name="Lipzen A."/>
            <person name="Lundell T."/>
            <person name="Morin E."/>
            <person name="Murat C."/>
            <person name="Sun H."/>
            <person name="Tunlid A."/>
            <person name="Henrissat B."/>
            <person name="Grigoriev I.V."/>
            <person name="Hibbett D.S."/>
            <person name="Martin F."/>
            <person name="Nordberg H.P."/>
            <person name="Cantor M.N."/>
            <person name="Hua S.X."/>
        </authorList>
    </citation>
    <scope>NUCLEOTIDE SEQUENCE [LARGE SCALE GENOMIC DNA]</scope>
    <source>
        <strain evidence="1 2">441</strain>
    </source>
</reference>
<evidence type="ECO:0000313" key="2">
    <source>
        <dbReference type="Proteomes" id="UP000054018"/>
    </source>
</evidence>
<gene>
    <name evidence="1" type="ORF">PISMIDRAFT_680853</name>
</gene>
<reference evidence="2" key="2">
    <citation type="submission" date="2015-01" db="EMBL/GenBank/DDBJ databases">
        <title>Evolutionary Origins and Diversification of the Mycorrhizal Mutualists.</title>
        <authorList>
            <consortium name="DOE Joint Genome Institute"/>
            <consortium name="Mycorrhizal Genomics Consortium"/>
            <person name="Kohler A."/>
            <person name="Kuo A."/>
            <person name="Nagy L.G."/>
            <person name="Floudas D."/>
            <person name="Copeland A."/>
            <person name="Barry K.W."/>
            <person name="Cichocki N."/>
            <person name="Veneault-Fourrey C."/>
            <person name="LaButti K."/>
            <person name="Lindquist E.A."/>
            <person name="Lipzen A."/>
            <person name="Lundell T."/>
            <person name="Morin E."/>
            <person name="Murat C."/>
            <person name="Riley R."/>
            <person name="Ohm R."/>
            <person name="Sun H."/>
            <person name="Tunlid A."/>
            <person name="Henrissat B."/>
            <person name="Grigoriev I.V."/>
            <person name="Hibbett D.S."/>
            <person name="Martin F."/>
        </authorList>
    </citation>
    <scope>NUCLEOTIDE SEQUENCE [LARGE SCALE GENOMIC DNA]</scope>
    <source>
        <strain evidence="2">441</strain>
    </source>
</reference>
<proteinExistence type="predicted"/>
<accession>A0A0C9Z7A4</accession>
<keyword evidence="2" id="KW-1185">Reference proteome</keyword>
<dbReference type="AlphaFoldDB" id="A0A0C9Z7A4"/>